<keyword evidence="12" id="KW-1185">Reference proteome</keyword>
<dbReference type="InterPro" id="IPR053716">
    <property type="entry name" value="Flag_assembly_chemotaxis_eff"/>
</dbReference>
<dbReference type="GO" id="GO:0071973">
    <property type="term" value="P:bacterial-type flagellum-dependent cell motility"/>
    <property type="evidence" value="ECO:0007669"/>
    <property type="project" value="InterPro"/>
</dbReference>
<keyword evidence="4" id="KW-0813">Transport</keyword>
<keyword evidence="11" id="KW-0969">Cilium</keyword>
<dbReference type="AlphaFoldDB" id="A0A1M6LAF9"/>
<dbReference type="GO" id="GO:0044781">
    <property type="term" value="P:bacterial-type flagellum organization"/>
    <property type="evidence" value="ECO:0007669"/>
    <property type="project" value="UniProtKB-KW"/>
</dbReference>
<dbReference type="Gene3D" id="1.10.287.1700">
    <property type="match status" value="1"/>
</dbReference>
<dbReference type="EMBL" id="FRAD01000005">
    <property type="protein sequence ID" value="SHJ68153.1"/>
    <property type="molecule type" value="Genomic_DNA"/>
</dbReference>
<evidence type="ECO:0000256" key="5">
    <source>
        <dbReference type="ARBA" id="ARBA00022475"/>
    </source>
</evidence>
<dbReference type="InterPro" id="IPR012823">
    <property type="entry name" value="Flagell_FliJ"/>
</dbReference>
<sequence>MENKFEFRLQKVLDMRVKEEDLCKMKLKKSIEHKKEMDMKLKSLEKNYQQHNDFHKEESVVEKKLRLNYLNLISNNISTMKSEITVQSKKVDENRSELLEKQISKKTVEVLKEKKYQDFLTEEKLVEQRNNDELALYAFIRNRKL</sequence>
<dbReference type="GO" id="GO:0015031">
    <property type="term" value="P:protein transport"/>
    <property type="evidence" value="ECO:0007669"/>
    <property type="project" value="UniProtKB-KW"/>
</dbReference>
<reference evidence="11 12" key="1">
    <citation type="submission" date="2016-11" db="EMBL/GenBank/DDBJ databases">
        <authorList>
            <person name="Jaros S."/>
            <person name="Januszkiewicz K."/>
            <person name="Wedrychowicz H."/>
        </authorList>
    </citation>
    <scope>NUCLEOTIDE SEQUENCE [LARGE SCALE GENOMIC DNA]</scope>
    <source>
        <strain evidence="11 12">DSM 3090</strain>
    </source>
</reference>
<keyword evidence="6" id="KW-0145">Chemotaxis</keyword>
<evidence type="ECO:0000256" key="6">
    <source>
        <dbReference type="ARBA" id="ARBA00022500"/>
    </source>
</evidence>
<proteinExistence type="inferred from homology"/>
<keyword evidence="7" id="KW-1005">Bacterial flagellum biogenesis</keyword>
<evidence type="ECO:0000256" key="4">
    <source>
        <dbReference type="ARBA" id="ARBA00022448"/>
    </source>
</evidence>
<evidence type="ECO:0000256" key="8">
    <source>
        <dbReference type="ARBA" id="ARBA00022927"/>
    </source>
</evidence>
<dbReference type="OrthoDB" id="1707704at2"/>
<evidence type="ECO:0000256" key="7">
    <source>
        <dbReference type="ARBA" id="ARBA00022795"/>
    </source>
</evidence>
<dbReference type="Proteomes" id="UP000183952">
    <property type="component" value="Unassembled WGS sequence"/>
</dbReference>
<keyword evidence="10" id="KW-1006">Bacterial flagellum protein export</keyword>
<organism evidence="11 12">
    <name type="scientific">Hathewaya proteolytica DSM 3090</name>
    <dbReference type="NCBI Taxonomy" id="1121331"/>
    <lineage>
        <taxon>Bacteria</taxon>
        <taxon>Bacillati</taxon>
        <taxon>Bacillota</taxon>
        <taxon>Clostridia</taxon>
        <taxon>Eubacteriales</taxon>
        <taxon>Clostridiaceae</taxon>
        <taxon>Hathewaya</taxon>
    </lineage>
</organism>
<keyword evidence="11" id="KW-0282">Flagellum</keyword>
<dbReference type="GO" id="GO:0009288">
    <property type="term" value="C:bacterial-type flagellum"/>
    <property type="evidence" value="ECO:0007669"/>
    <property type="project" value="InterPro"/>
</dbReference>
<evidence type="ECO:0000256" key="3">
    <source>
        <dbReference type="ARBA" id="ARBA00020392"/>
    </source>
</evidence>
<dbReference type="STRING" id="1121331.SAMN02745248_00685"/>
<keyword evidence="11" id="KW-0966">Cell projection</keyword>
<dbReference type="GO" id="GO:0005886">
    <property type="term" value="C:plasma membrane"/>
    <property type="evidence" value="ECO:0007669"/>
    <property type="project" value="UniProtKB-SubCell"/>
</dbReference>
<evidence type="ECO:0000256" key="1">
    <source>
        <dbReference type="ARBA" id="ARBA00004413"/>
    </source>
</evidence>
<dbReference type="NCBIfam" id="TIGR02473">
    <property type="entry name" value="flagell_FliJ"/>
    <property type="match status" value="1"/>
</dbReference>
<accession>A0A1M6LAF9</accession>
<gene>
    <name evidence="11" type="ORF">SAMN02745248_00685</name>
</gene>
<keyword evidence="9" id="KW-0472">Membrane</keyword>
<evidence type="ECO:0000313" key="12">
    <source>
        <dbReference type="Proteomes" id="UP000183952"/>
    </source>
</evidence>
<dbReference type="GO" id="GO:0006935">
    <property type="term" value="P:chemotaxis"/>
    <property type="evidence" value="ECO:0007669"/>
    <property type="project" value="UniProtKB-KW"/>
</dbReference>
<evidence type="ECO:0000313" key="11">
    <source>
        <dbReference type="EMBL" id="SHJ68153.1"/>
    </source>
</evidence>
<evidence type="ECO:0000256" key="2">
    <source>
        <dbReference type="ARBA" id="ARBA00010004"/>
    </source>
</evidence>
<keyword evidence="5" id="KW-1003">Cell membrane</keyword>
<protein>
    <recommendedName>
        <fullName evidence="3">Flagellar FliJ protein</fullName>
    </recommendedName>
</protein>
<evidence type="ECO:0000256" key="10">
    <source>
        <dbReference type="ARBA" id="ARBA00023225"/>
    </source>
</evidence>
<dbReference type="Pfam" id="PF02050">
    <property type="entry name" value="FliJ"/>
    <property type="match status" value="1"/>
</dbReference>
<evidence type="ECO:0000256" key="9">
    <source>
        <dbReference type="ARBA" id="ARBA00023136"/>
    </source>
</evidence>
<name>A0A1M6LAF9_9CLOT</name>
<comment type="subcellular location">
    <subcellularLocation>
        <location evidence="1">Cell membrane</location>
        <topology evidence="1">Peripheral membrane protein</topology>
        <orientation evidence="1">Cytoplasmic side</orientation>
    </subcellularLocation>
</comment>
<comment type="similarity">
    <text evidence="2">Belongs to the FliJ family.</text>
</comment>
<dbReference type="RefSeq" id="WP_072902358.1">
    <property type="nucleotide sequence ID" value="NZ_FRAD01000005.1"/>
</dbReference>
<keyword evidence="8" id="KW-0653">Protein transport</keyword>